<proteinExistence type="predicted"/>
<feature type="signal peptide" evidence="2">
    <location>
        <begin position="1"/>
        <end position="21"/>
    </location>
</feature>
<evidence type="ECO:0000313" key="5">
    <source>
        <dbReference type="Proteomes" id="UP000648257"/>
    </source>
</evidence>
<evidence type="ECO:0000313" key="4">
    <source>
        <dbReference type="EMBL" id="MBC3808996.1"/>
    </source>
</evidence>
<dbReference type="EMBL" id="JACOFW010000023">
    <property type="protein sequence ID" value="MBC3808996.1"/>
    <property type="molecule type" value="Genomic_DNA"/>
</dbReference>
<dbReference type="InterPro" id="IPR003790">
    <property type="entry name" value="GHL10"/>
</dbReference>
<dbReference type="PANTHER" id="PTHR43405">
    <property type="entry name" value="GLYCOSYL HYDROLASE DIGH"/>
    <property type="match status" value="1"/>
</dbReference>
<protein>
    <submittedName>
        <fullName evidence="4">Family 10 glycosylhydrolase</fullName>
    </submittedName>
</protein>
<dbReference type="Proteomes" id="UP000648257">
    <property type="component" value="Unassembled WGS sequence"/>
</dbReference>
<dbReference type="RefSeq" id="WP_186924056.1">
    <property type="nucleotide sequence ID" value="NZ_JACOFW010000023.1"/>
</dbReference>
<name>A0ABR6X9E2_9BURK</name>
<accession>A0ABR6X9E2</accession>
<keyword evidence="5" id="KW-1185">Reference proteome</keyword>
<comment type="caution">
    <text evidence="4">The sequence shown here is derived from an EMBL/GenBank/DDBJ whole genome shotgun (WGS) entry which is preliminary data.</text>
</comment>
<evidence type="ECO:0000256" key="2">
    <source>
        <dbReference type="SAM" id="SignalP"/>
    </source>
</evidence>
<evidence type="ECO:0000256" key="1">
    <source>
        <dbReference type="ARBA" id="ARBA00022729"/>
    </source>
</evidence>
<reference evidence="4 5" key="1">
    <citation type="submission" date="2020-08" db="EMBL/GenBank/DDBJ databases">
        <title>Novel species isolated from subtropical streams in China.</title>
        <authorList>
            <person name="Lu H."/>
        </authorList>
    </citation>
    <scope>NUCLEOTIDE SEQUENCE [LARGE SCALE GENOMIC DNA]</scope>
    <source>
        <strain evidence="4 5">KACC 16656</strain>
    </source>
</reference>
<dbReference type="PANTHER" id="PTHR43405:SF1">
    <property type="entry name" value="GLYCOSYL HYDROLASE DIGH"/>
    <property type="match status" value="1"/>
</dbReference>
<gene>
    <name evidence="4" type="ORF">H8K52_16775</name>
</gene>
<dbReference type="Pfam" id="PF02638">
    <property type="entry name" value="GHL10"/>
    <property type="match status" value="1"/>
</dbReference>
<dbReference type="Gene3D" id="3.20.20.80">
    <property type="entry name" value="Glycosidases"/>
    <property type="match status" value="1"/>
</dbReference>
<dbReference type="SUPFAM" id="SSF51445">
    <property type="entry name" value="(Trans)glycosidases"/>
    <property type="match status" value="1"/>
</dbReference>
<evidence type="ECO:0000259" key="3">
    <source>
        <dbReference type="Pfam" id="PF02638"/>
    </source>
</evidence>
<organism evidence="4 5">
    <name type="scientific">Undibacterium seohonense</name>
    <dbReference type="NCBI Taxonomy" id="1344950"/>
    <lineage>
        <taxon>Bacteria</taxon>
        <taxon>Pseudomonadati</taxon>
        <taxon>Pseudomonadota</taxon>
        <taxon>Betaproteobacteria</taxon>
        <taxon>Burkholderiales</taxon>
        <taxon>Oxalobacteraceae</taxon>
        <taxon>Undibacterium</taxon>
    </lineage>
</organism>
<dbReference type="InterPro" id="IPR052177">
    <property type="entry name" value="Divisome_Glycosyl_Hydrolase"/>
</dbReference>
<keyword evidence="1 2" id="KW-0732">Signal</keyword>
<feature type="chain" id="PRO_5046934765" evidence="2">
    <location>
        <begin position="22"/>
        <end position="488"/>
    </location>
</feature>
<sequence>MFLLKCAVLLCLLGSIDSLFAIQREVRGTWLTTTANTAISNPENTEQSMRRIKEIGLNTVYVESWKNGYTQFPSKVLQRTLGVTQRPPYLLQDPSDVQQSQSTTSRNLLQETLIAAHRQGLIYVAWFEYGFMAAHKSTMNHLRIQKPAWLSRDRDGNEVASNGFVWLNPLHPEAQQFLLELVLEAVDVYDLDGIQLDDRIVWPDIRMGYDAYTMALYAQEHAGQSPPNNYLDPEWMQWRADKVTQFAQRFVQAVRAKRPGLIISLSPAVYPWSWQHHLLAWPQWSVWSTSTLKPKADWDEFIPQAYRFSYPDFAKTWQQQIDAMRVYGDSQAAKLVAGIRIVGDGRDSSWEQLRQSIELTRTNKNAGHVLWYSRGVLDLYPEQLRAFYQDSGAAISPHFPAGWRQVSIPLLKQNATENAAKIERWQSPKMEVGRYQVIVHDQHGWRYLDQVVTISAANKGMVDVLVPAGCSRVELIVDRRQEMQELQR</sequence>
<dbReference type="InterPro" id="IPR017853">
    <property type="entry name" value="GH"/>
</dbReference>
<feature type="domain" description="Glycosyl hydrolase-like 10" evidence="3">
    <location>
        <begin position="25"/>
        <end position="323"/>
    </location>
</feature>